<dbReference type="AlphaFoldDB" id="A0A2S3IDF7"/>
<accession>A0A2S3IDF7</accession>
<keyword evidence="1" id="KW-0479">Metal-binding</keyword>
<dbReference type="Gene3D" id="3.30.60.90">
    <property type="match status" value="1"/>
</dbReference>
<keyword evidence="4" id="KW-0862">Zinc</keyword>
<evidence type="ECO:0000256" key="3">
    <source>
        <dbReference type="ARBA" id="ARBA00022771"/>
    </source>
</evidence>
<feature type="domain" description="DC1" evidence="5">
    <location>
        <begin position="16"/>
        <end position="61"/>
    </location>
</feature>
<evidence type="ECO:0000256" key="4">
    <source>
        <dbReference type="ARBA" id="ARBA00022833"/>
    </source>
</evidence>
<gene>
    <name evidence="6" type="ORF">PAHAL_8G079600</name>
</gene>
<dbReference type="Gramene" id="PAN41935">
    <property type="protein sequence ID" value="PAN41935"/>
    <property type="gene ID" value="PAHAL_8G079600"/>
</dbReference>
<dbReference type="Proteomes" id="UP000243499">
    <property type="component" value="Chromosome 8"/>
</dbReference>
<dbReference type="GO" id="GO:0008270">
    <property type="term" value="F:zinc ion binding"/>
    <property type="evidence" value="ECO:0007669"/>
    <property type="project" value="UniProtKB-KW"/>
</dbReference>
<evidence type="ECO:0000259" key="5">
    <source>
        <dbReference type="Pfam" id="PF03107"/>
    </source>
</evidence>
<dbReference type="PANTHER" id="PTHR46477">
    <property type="entry name" value="CYSTEINE/HISTIDINE-RICH C1 DOMAIN FAMILY PROTEIN"/>
    <property type="match status" value="1"/>
</dbReference>
<name>A0A2S3IDF7_9POAL</name>
<keyword evidence="2" id="KW-0677">Repeat</keyword>
<dbReference type="Pfam" id="PF03107">
    <property type="entry name" value="C1_2"/>
    <property type="match status" value="1"/>
</dbReference>
<dbReference type="EMBL" id="CM008053">
    <property type="protein sequence ID" value="PAN41935.1"/>
    <property type="molecule type" value="Genomic_DNA"/>
</dbReference>
<dbReference type="InterPro" id="IPR004146">
    <property type="entry name" value="DC1"/>
</dbReference>
<proteinExistence type="predicted"/>
<protein>
    <recommendedName>
        <fullName evidence="5">DC1 domain-containing protein</fullName>
    </recommendedName>
</protein>
<keyword evidence="3" id="KW-0863">Zinc-finger</keyword>
<dbReference type="InterPro" id="IPR046349">
    <property type="entry name" value="C1-like_sf"/>
</dbReference>
<organism evidence="6">
    <name type="scientific">Panicum hallii</name>
    <dbReference type="NCBI Taxonomy" id="206008"/>
    <lineage>
        <taxon>Eukaryota</taxon>
        <taxon>Viridiplantae</taxon>
        <taxon>Streptophyta</taxon>
        <taxon>Embryophyta</taxon>
        <taxon>Tracheophyta</taxon>
        <taxon>Spermatophyta</taxon>
        <taxon>Magnoliopsida</taxon>
        <taxon>Liliopsida</taxon>
        <taxon>Poales</taxon>
        <taxon>Poaceae</taxon>
        <taxon>PACMAD clade</taxon>
        <taxon>Panicoideae</taxon>
        <taxon>Panicodae</taxon>
        <taxon>Paniceae</taxon>
        <taxon>Panicinae</taxon>
        <taxon>Panicum</taxon>
        <taxon>Panicum sect. Panicum</taxon>
    </lineage>
</organism>
<evidence type="ECO:0000256" key="1">
    <source>
        <dbReference type="ARBA" id="ARBA00022723"/>
    </source>
</evidence>
<evidence type="ECO:0000313" key="6">
    <source>
        <dbReference type="EMBL" id="PAN41935.1"/>
    </source>
</evidence>
<sequence length="247" mass="27042">MRLYEELPAEISHDAHPAHELKLLSADGPPFRCDGCKEPDGGRGRRYRCDACEFDLHITCALAALTLKHPLFGGEVEFELLQEAPPPVDATYCNACGLRARGLVYHCFKRDLDLHPCCAALRMESVLPDGHMIRLCGEAELRCVVCGEKGRSSSKRFWAYRWCYDGAHACLHVACMKKIAVQSWEQACQDSVGGSSIVEPSVPIMRGVLRRRSPGNAGSTSSGLDQGIRGLENLTNIVEVVSAVSSL</sequence>
<dbReference type="PANTHER" id="PTHR46477:SF21">
    <property type="entry name" value="CYSTEINE_HISTIDINE-RICH C1 DOMAIN FAMILY PROTEIN"/>
    <property type="match status" value="1"/>
</dbReference>
<evidence type="ECO:0000256" key="2">
    <source>
        <dbReference type="ARBA" id="ARBA00022737"/>
    </source>
</evidence>
<reference evidence="6" key="1">
    <citation type="submission" date="2018-04" db="EMBL/GenBank/DDBJ databases">
        <title>WGS assembly of Panicum hallii.</title>
        <authorList>
            <person name="Lovell J."/>
            <person name="Jenkins J."/>
            <person name="Lowry D."/>
            <person name="Mamidi S."/>
            <person name="Sreedasyam A."/>
            <person name="Weng X."/>
            <person name="Barry K."/>
            <person name="Bonette J."/>
            <person name="Campitelli B."/>
            <person name="Daum C."/>
            <person name="Gordon S."/>
            <person name="Gould B."/>
            <person name="Lipzen A."/>
            <person name="Macqueen A."/>
            <person name="Palacio-Mejia J."/>
            <person name="Plott C."/>
            <person name="Shakirov E."/>
            <person name="Shu S."/>
            <person name="Yoshinaga Y."/>
            <person name="Zane M."/>
            <person name="Rokhsar D."/>
            <person name="Grimwood J."/>
            <person name="Schmutz J."/>
            <person name="Juenger T."/>
        </authorList>
    </citation>
    <scope>NUCLEOTIDE SEQUENCE [LARGE SCALE GENOMIC DNA]</scope>
    <source>
        <strain evidence="6">FIL2</strain>
    </source>
</reference>
<dbReference type="InterPro" id="IPR043145">
    <property type="entry name" value="Znf_ZZ_sf"/>
</dbReference>
<dbReference type="SUPFAM" id="SSF57889">
    <property type="entry name" value="Cysteine-rich domain"/>
    <property type="match status" value="2"/>
</dbReference>